<reference evidence="1 2" key="1">
    <citation type="submission" date="2019-05" db="EMBL/GenBank/DDBJ databases">
        <title>Another draft genome of Portunus trituberculatus and its Hox gene families provides insights of decapod evolution.</title>
        <authorList>
            <person name="Jeong J.-H."/>
            <person name="Song I."/>
            <person name="Kim S."/>
            <person name="Choi T."/>
            <person name="Kim D."/>
            <person name="Ryu S."/>
            <person name="Kim W."/>
        </authorList>
    </citation>
    <scope>NUCLEOTIDE SEQUENCE [LARGE SCALE GENOMIC DNA]</scope>
    <source>
        <tissue evidence="1">Muscle</tissue>
    </source>
</reference>
<dbReference type="EMBL" id="VSRR010117347">
    <property type="protein sequence ID" value="MPC99195.1"/>
    <property type="molecule type" value="Genomic_DNA"/>
</dbReference>
<keyword evidence="2" id="KW-1185">Reference proteome</keyword>
<evidence type="ECO:0000313" key="1">
    <source>
        <dbReference type="EMBL" id="MPC99195.1"/>
    </source>
</evidence>
<gene>
    <name evidence="1" type="ORF">E2C01_094594</name>
</gene>
<dbReference type="Proteomes" id="UP000324222">
    <property type="component" value="Unassembled WGS sequence"/>
</dbReference>
<name>A0A5B7JXA4_PORTR</name>
<organism evidence="1 2">
    <name type="scientific">Portunus trituberculatus</name>
    <name type="common">Swimming crab</name>
    <name type="synonym">Neptunus trituberculatus</name>
    <dbReference type="NCBI Taxonomy" id="210409"/>
    <lineage>
        <taxon>Eukaryota</taxon>
        <taxon>Metazoa</taxon>
        <taxon>Ecdysozoa</taxon>
        <taxon>Arthropoda</taxon>
        <taxon>Crustacea</taxon>
        <taxon>Multicrustacea</taxon>
        <taxon>Malacostraca</taxon>
        <taxon>Eumalacostraca</taxon>
        <taxon>Eucarida</taxon>
        <taxon>Decapoda</taxon>
        <taxon>Pleocyemata</taxon>
        <taxon>Brachyura</taxon>
        <taxon>Eubrachyura</taxon>
        <taxon>Portunoidea</taxon>
        <taxon>Portunidae</taxon>
        <taxon>Portuninae</taxon>
        <taxon>Portunus</taxon>
    </lineage>
</organism>
<dbReference type="AlphaFoldDB" id="A0A5B7JXA4"/>
<protein>
    <submittedName>
        <fullName evidence="1">Uncharacterized protein</fullName>
    </submittedName>
</protein>
<proteinExistence type="predicted"/>
<accession>A0A5B7JXA4</accession>
<sequence>MGLASASVDNKGVGGS</sequence>
<comment type="caution">
    <text evidence="1">The sequence shown here is derived from an EMBL/GenBank/DDBJ whole genome shotgun (WGS) entry which is preliminary data.</text>
</comment>
<evidence type="ECO:0000313" key="2">
    <source>
        <dbReference type="Proteomes" id="UP000324222"/>
    </source>
</evidence>